<keyword evidence="2" id="KW-1185">Reference proteome</keyword>
<dbReference type="Proteomes" id="UP000036045">
    <property type="component" value="Unassembled WGS sequence"/>
</dbReference>
<proteinExistence type="predicted"/>
<dbReference type="EMBL" id="LDPH01000014">
    <property type="protein sequence ID" value="KLV25709.1"/>
    <property type="molecule type" value="Genomic_DNA"/>
</dbReference>
<accession>A0A0J1IIA5</accession>
<sequence>MGSWKDYYQPQLKKIVYAINRPNLIKLIEDHEKRGWEQASEIKEYGYGLGILMIFEKGEKKHASNS</sequence>
<evidence type="ECO:0000313" key="1">
    <source>
        <dbReference type="EMBL" id="KLV25709.1"/>
    </source>
</evidence>
<comment type="caution">
    <text evidence="1">The sequence shown here is derived from an EMBL/GenBank/DDBJ whole genome shotgun (WGS) entry which is preliminary data.</text>
</comment>
<dbReference type="OrthoDB" id="2897829at2"/>
<evidence type="ECO:0008006" key="3">
    <source>
        <dbReference type="Google" id="ProtNLM"/>
    </source>
</evidence>
<gene>
    <name evidence="1" type="ORF">ABW02_15175</name>
</gene>
<dbReference type="AlphaFoldDB" id="A0A0J1IIA5"/>
<name>A0A0J1IIA5_NIACI</name>
<organism evidence="1 2">
    <name type="scientific">Niallia circulans</name>
    <name type="common">Bacillus circulans</name>
    <dbReference type="NCBI Taxonomy" id="1397"/>
    <lineage>
        <taxon>Bacteria</taxon>
        <taxon>Bacillati</taxon>
        <taxon>Bacillota</taxon>
        <taxon>Bacilli</taxon>
        <taxon>Bacillales</taxon>
        <taxon>Bacillaceae</taxon>
        <taxon>Niallia</taxon>
    </lineage>
</organism>
<evidence type="ECO:0000313" key="2">
    <source>
        <dbReference type="Proteomes" id="UP000036045"/>
    </source>
</evidence>
<dbReference type="RefSeq" id="WP_047943134.1">
    <property type="nucleotide sequence ID" value="NZ_LDPH01000014.1"/>
</dbReference>
<reference evidence="1 2" key="1">
    <citation type="submission" date="2015-05" db="EMBL/GenBank/DDBJ databases">
        <title>Whole genome sequence and identification of bacterial endophytes from Costus igneus.</title>
        <authorList>
            <person name="Lee Y.P."/>
            <person name="Gan H.M."/>
            <person name="Eng W."/>
            <person name="Wheatley M.S."/>
            <person name="Caraballo A."/>
            <person name="Polter S."/>
            <person name="Savka M.A."/>
            <person name="Hudson A.O."/>
        </authorList>
    </citation>
    <scope>NUCLEOTIDE SEQUENCE [LARGE SCALE GENOMIC DNA]</scope>
    <source>
        <strain evidence="1 2">RIT379</strain>
    </source>
</reference>
<protein>
    <recommendedName>
        <fullName evidence="3">DUF4177 domain-containing protein</fullName>
    </recommendedName>
</protein>
<dbReference type="PATRIC" id="fig|1397.4.peg.1214"/>